<proteinExistence type="predicted"/>
<evidence type="ECO:0000313" key="2">
    <source>
        <dbReference type="EMBL" id="URF08055.1"/>
    </source>
</evidence>
<evidence type="ECO:0000313" key="3">
    <source>
        <dbReference type="Proteomes" id="UP001056132"/>
    </source>
</evidence>
<gene>
    <name evidence="2" type="ORF">M5D45_23165</name>
</gene>
<dbReference type="CDD" id="cd00093">
    <property type="entry name" value="HTH_XRE"/>
    <property type="match status" value="1"/>
</dbReference>
<accession>A0AAE9L689</accession>
<dbReference type="RefSeq" id="WP_250025949.1">
    <property type="nucleotide sequence ID" value="NZ_CP097331.1"/>
</dbReference>
<dbReference type="InterPro" id="IPR001387">
    <property type="entry name" value="Cro/C1-type_HTH"/>
</dbReference>
<organism evidence="2 3">
    <name type="scientific">Cupriavidus campinensis</name>
    <dbReference type="NCBI Taxonomy" id="151783"/>
    <lineage>
        <taxon>Bacteria</taxon>
        <taxon>Pseudomonadati</taxon>
        <taxon>Pseudomonadota</taxon>
        <taxon>Betaproteobacteria</taxon>
        <taxon>Burkholderiales</taxon>
        <taxon>Burkholderiaceae</taxon>
        <taxon>Cupriavidus</taxon>
    </lineage>
</organism>
<dbReference type="SUPFAM" id="SSF47413">
    <property type="entry name" value="lambda repressor-like DNA-binding domains"/>
    <property type="match status" value="1"/>
</dbReference>
<dbReference type="EMBL" id="CP097331">
    <property type="protein sequence ID" value="URF08055.1"/>
    <property type="molecule type" value="Genomic_DNA"/>
</dbReference>
<dbReference type="InterPro" id="IPR010982">
    <property type="entry name" value="Lambda_DNA-bd_dom_sf"/>
</dbReference>
<reference evidence="2" key="1">
    <citation type="journal article" date="2022" name="Microbiol. Resour. Announc.">
        <title>Genome Sequence of Cupriavidus campinensis Strain G5, a Member of a Bacterial Consortium Capable of Polyethylene Degradation.</title>
        <authorList>
            <person name="Schneider B."/>
            <person name="Pfeiffer F."/>
            <person name="Dyall-Smith M."/>
            <person name="Kunte H.J."/>
        </authorList>
    </citation>
    <scope>NUCLEOTIDE SEQUENCE</scope>
    <source>
        <strain evidence="2">G5</strain>
    </source>
</reference>
<dbReference type="KEGG" id="ccam:M5D45_23165"/>
<reference evidence="2" key="2">
    <citation type="submission" date="2022-05" db="EMBL/GenBank/DDBJ databases">
        <authorList>
            <person name="Kunte H.-J."/>
        </authorList>
    </citation>
    <scope>NUCLEOTIDE SEQUENCE</scope>
    <source>
        <strain evidence="2">G5</strain>
    </source>
</reference>
<feature type="domain" description="HTH cro/C1-type" evidence="1">
    <location>
        <begin position="20"/>
        <end position="61"/>
    </location>
</feature>
<dbReference type="GO" id="GO:0003677">
    <property type="term" value="F:DNA binding"/>
    <property type="evidence" value="ECO:0007669"/>
    <property type="project" value="InterPro"/>
</dbReference>
<name>A0AAE9L689_9BURK</name>
<sequence length="133" mass="14354">MRIEKYLDAVIERHSLKNDSALAELLGVAQSAVSHYRTGRRSMDNETCLKIAQALEMADPLPVIMSADMDRAERAGQHSLWEVFSKRMPTHAASASLAVIAAAIGGSVTKFVTSPSLQASIDAVLRAKDSILC</sequence>
<dbReference type="Pfam" id="PF01381">
    <property type="entry name" value="HTH_3"/>
    <property type="match status" value="1"/>
</dbReference>
<protein>
    <submittedName>
        <fullName evidence="2">Helix-turn-helix domain-containing protein</fullName>
    </submittedName>
</protein>
<dbReference type="Proteomes" id="UP001056132">
    <property type="component" value="Chromosome 2"/>
</dbReference>
<dbReference type="PROSITE" id="PS50943">
    <property type="entry name" value="HTH_CROC1"/>
    <property type="match status" value="1"/>
</dbReference>
<evidence type="ECO:0000259" key="1">
    <source>
        <dbReference type="PROSITE" id="PS50943"/>
    </source>
</evidence>
<dbReference type="AlphaFoldDB" id="A0AAE9L689"/>
<dbReference type="Gene3D" id="1.10.260.40">
    <property type="entry name" value="lambda repressor-like DNA-binding domains"/>
    <property type="match status" value="1"/>
</dbReference>